<protein>
    <submittedName>
        <fullName evidence="1">N-6 DNA methylase</fullName>
    </submittedName>
</protein>
<proteinExistence type="predicted"/>
<dbReference type="Proteomes" id="UP001219862">
    <property type="component" value="Unassembled WGS sequence"/>
</dbReference>
<evidence type="ECO:0000313" key="1">
    <source>
        <dbReference type="EMBL" id="MDC8785597.1"/>
    </source>
</evidence>
<name>A0ABT5KRN9_9BURK</name>
<keyword evidence="1" id="KW-0489">Methyltransferase</keyword>
<keyword evidence="1" id="KW-0808">Transferase</keyword>
<dbReference type="EMBL" id="JAQQXS010000008">
    <property type="protein sequence ID" value="MDC8785597.1"/>
    <property type="molecule type" value="Genomic_DNA"/>
</dbReference>
<accession>A0ABT5KRN9</accession>
<keyword evidence="2" id="KW-1185">Reference proteome</keyword>
<dbReference type="Gene3D" id="3.40.50.150">
    <property type="entry name" value="Vaccinia Virus protein VP39"/>
    <property type="match status" value="1"/>
</dbReference>
<dbReference type="GO" id="GO:0032259">
    <property type="term" value="P:methylation"/>
    <property type="evidence" value="ECO:0007669"/>
    <property type="project" value="UniProtKB-KW"/>
</dbReference>
<reference evidence="1 2" key="1">
    <citation type="submission" date="2022-10" db="EMBL/GenBank/DDBJ databases">
        <title>paucibacter sp. hw8 Genome sequencing.</title>
        <authorList>
            <person name="Park S."/>
        </authorList>
    </citation>
    <scope>NUCLEOTIDE SEQUENCE [LARGE SCALE GENOMIC DNA]</scope>
    <source>
        <strain evidence="2">hw8</strain>
    </source>
</reference>
<sequence length="156" mass="17608">MLYIAVRLGVLLAKKRDEVQFYAQGVKANVLFFDRRQAGEKPQRTEHLRIYELRTAKRYSLKTNPLQREDLDEFLKLYKSGKARRDAAGKVTAGGSSSLSYRIQEILATEECLWDLAVTEDDGSARQPGLARLDELSRLVADDLRHALALINGSAQ</sequence>
<dbReference type="SUPFAM" id="SSF53335">
    <property type="entry name" value="S-adenosyl-L-methionine-dependent methyltransferases"/>
    <property type="match status" value="1"/>
</dbReference>
<gene>
    <name evidence="1" type="ORF">PRZ01_10375</name>
</gene>
<organism evidence="1 2">
    <name type="scientific">Roseateles koreensis</name>
    <dbReference type="NCBI Taxonomy" id="2987526"/>
    <lineage>
        <taxon>Bacteria</taxon>
        <taxon>Pseudomonadati</taxon>
        <taxon>Pseudomonadota</taxon>
        <taxon>Betaproteobacteria</taxon>
        <taxon>Burkholderiales</taxon>
        <taxon>Sphaerotilaceae</taxon>
        <taxon>Roseateles</taxon>
    </lineage>
</organism>
<dbReference type="GO" id="GO:0008168">
    <property type="term" value="F:methyltransferase activity"/>
    <property type="evidence" value="ECO:0007669"/>
    <property type="project" value="UniProtKB-KW"/>
</dbReference>
<evidence type="ECO:0000313" key="2">
    <source>
        <dbReference type="Proteomes" id="UP001219862"/>
    </source>
</evidence>
<comment type="caution">
    <text evidence="1">The sequence shown here is derived from an EMBL/GenBank/DDBJ whole genome shotgun (WGS) entry which is preliminary data.</text>
</comment>
<dbReference type="InterPro" id="IPR029063">
    <property type="entry name" value="SAM-dependent_MTases_sf"/>
</dbReference>